<gene>
    <name evidence="2" type="ORF">ODALV1_LOCUS17442</name>
</gene>
<dbReference type="PANTHER" id="PTHR10174">
    <property type="entry name" value="ALPHA-TOCOPHEROL TRANSFER PROTEIN-RELATED"/>
    <property type="match status" value="1"/>
</dbReference>
<evidence type="ECO:0000259" key="1">
    <source>
        <dbReference type="PROSITE" id="PS50191"/>
    </source>
</evidence>
<dbReference type="SUPFAM" id="SSF52087">
    <property type="entry name" value="CRAL/TRIO domain"/>
    <property type="match status" value="1"/>
</dbReference>
<dbReference type="InterPro" id="IPR036865">
    <property type="entry name" value="CRAL-TRIO_dom_sf"/>
</dbReference>
<dbReference type="PRINTS" id="PR00180">
    <property type="entry name" value="CRETINALDHBP"/>
</dbReference>
<dbReference type="SUPFAM" id="SSF46938">
    <property type="entry name" value="CRAL/TRIO N-terminal domain"/>
    <property type="match status" value="1"/>
</dbReference>
<dbReference type="CDD" id="cd00170">
    <property type="entry name" value="SEC14"/>
    <property type="match status" value="1"/>
</dbReference>
<dbReference type="InterPro" id="IPR001251">
    <property type="entry name" value="CRAL-TRIO_dom"/>
</dbReference>
<dbReference type="InterPro" id="IPR036273">
    <property type="entry name" value="CRAL/TRIO_N_dom_sf"/>
</dbReference>
<dbReference type="Proteomes" id="UP001642540">
    <property type="component" value="Unassembled WGS sequence"/>
</dbReference>
<dbReference type="PROSITE" id="PS50191">
    <property type="entry name" value="CRAL_TRIO"/>
    <property type="match status" value="1"/>
</dbReference>
<comment type="caution">
    <text evidence="2">The sequence shown here is derived from an EMBL/GenBank/DDBJ whole genome shotgun (WGS) entry which is preliminary data.</text>
</comment>
<dbReference type="Gene3D" id="3.40.525.10">
    <property type="entry name" value="CRAL-TRIO lipid binding domain"/>
    <property type="match status" value="1"/>
</dbReference>
<dbReference type="PANTHER" id="PTHR10174:SF208">
    <property type="entry name" value="CRAL-TRIO DOMAIN-CONTAINING PROTEIN DDB_G0278031"/>
    <property type="match status" value="1"/>
</dbReference>
<proteinExistence type="predicted"/>
<organism evidence="2 3">
    <name type="scientific">Orchesella dallaii</name>
    <dbReference type="NCBI Taxonomy" id="48710"/>
    <lineage>
        <taxon>Eukaryota</taxon>
        <taxon>Metazoa</taxon>
        <taxon>Ecdysozoa</taxon>
        <taxon>Arthropoda</taxon>
        <taxon>Hexapoda</taxon>
        <taxon>Collembola</taxon>
        <taxon>Entomobryomorpha</taxon>
        <taxon>Entomobryoidea</taxon>
        <taxon>Orchesellidae</taxon>
        <taxon>Orchesellinae</taxon>
        <taxon>Orchesella</taxon>
    </lineage>
</organism>
<dbReference type="InterPro" id="IPR011074">
    <property type="entry name" value="CRAL/TRIO_N_dom"/>
</dbReference>
<sequence>MDISTNERDLLAEMRYSIQEFLDDGEGSPDVREYLASAIEDDSFLLIYLKGRKYRVKHAWETLKRNAEVRFNDYPEVFPENLSEVFYPFLKKGAMGILKGRDKFGRRVICSNSAEWNPDEVSIDQLTAASTYFVDRLLLDEDAMNNGIVYVQNNDGIGWKHLKQYTLPVMLRFLNILWYSYPLKVGGVYHVNCPSYARYINSIIKPFLSKKLKERFIISTVNDKKFTYLNEKLSPKILPKFLGGDLENEDAFEMDFFLP</sequence>
<dbReference type="SMART" id="SM00516">
    <property type="entry name" value="SEC14"/>
    <property type="match status" value="1"/>
</dbReference>
<feature type="domain" description="CRAL-TRIO" evidence="1">
    <location>
        <begin position="86"/>
        <end position="250"/>
    </location>
</feature>
<dbReference type="EMBL" id="CAXLJM020000053">
    <property type="protein sequence ID" value="CAL8116901.1"/>
    <property type="molecule type" value="Genomic_DNA"/>
</dbReference>
<reference evidence="2 3" key="1">
    <citation type="submission" date="2024-08" db="EMBL/GenBank/DDBJ databases">
        <authorList>
            <person name="Cucini C."/>
            <person name="Frati F."/>
        </authorList>
    </citation>
    <scope>NUCLEOTIDE SEQUENCE [LARGE SCALE GENOMIC DNA]</scope>
</reference>
<evidence type="ECO:0000313" key="2">
    <source>
        <dbReference type="EMBL" id="CAL8116901.1"/>
    </source>
</evidence>
<keyword evidence="3" id="KW-1185">Reference proteome</keyword>
<dbReference type="Pfam" id="PF00650">
    <property type="entry name" value="CRAL_TRIO"/>
    <property type="match status" value="1"/>
</dbReference>
<protein>
    <recommendedName>
        <fullName evidence="1">CRAL-TRIO domain-containing protein</fullName>
    </recommendedName>
</protein>
<evidence type="ECO:0000313" key="3">
    <source>
        <dbReference type="Proteomes" id="UP001642540"/>
    </source>
</evidence>
<dbReference type="SMART" id="SM01100">
    <property type="entry name" value="CRAL_TRIO_N"/>
    <property type="match status" value="1"/>
</dbReference>
<name>A0ABP1R1A4_9HEXA</name>
<dbReference type="Gene3D" id="1.10.8.20">
    <property type="entry name" value="N-terminal domain of phosphatidylinositol transfer protein sec14p"/>
    <property type="match status" value="1"/>
</dbReference>
<accession>A0ABP1R1A4</accession>